<dbReference type="GO" id="GO:0045944">
    <property type="term" value="P:positive regulation of transcription by RNA polymerase II"/>
    <property type="evidence" value="ECO:0007669"/>
    <property type="project" value="TreeGrafter"/>
</dbReference>
<feature type="compositionally biased region" description="Low complexity" evidence="8">
    <location>
        <begin position="132"/>
        <end position="161"/>
    </location>
</feature>
<comment type="subcellular location">
    <subcellularLocation>
        <location evidence="1 6 7">Nucleus</location>
    </subcellularLocation>
</comment>
<name>A0AAD9K7W9_9ANNE</name>
<dbReference type="PRINTS" id="PR00024">
    <property type="entry name" value="HOMEOBOX"/>
</dbReference>
<dbReference type="InterPro" id="IPR017970">
    <property type="entry name" value="Homeobox_CS"/>
</dbReference>
<dbReference type="PANTHER" id="PTHR45771:SF6">
    <property type="entry name" value="HOMEOTIC PROTEIN SEX COMBS REDUCED"/>
    <property type="match status" value="1"/>
</dbReference>
<dbReference type="Gene3D" id="1.10.10.60">
    <property type="entry name" value="Homeodomain-like"/>
    <property type="match status" value="1"/>
</dbReference>
<evidence type="ECO:0000256" key="7">
    <source>
        <dbReference type="RuleBase" id="RU000682"/>
    </source>
</evidence>
<sequence length="540" mass="57994">MSSYFVNSLSCYSQSVGETGGSGGSGDCSREYQQPDSPYRAAYSAVNSPYPSYPHHHHHHNQSLASGAGSGQSGDFYGLNGAGSQRLCHPPVGSTGATSETRTSSLTGLGASGRASAGLSTSRASPPPAHISGSYPNSSRSAYSPSSGSEASSGSADMSSAIKGRQMSPPPAHTHRAQGAPTKLSPAHSKQPPPSGAGSGTIQNDSLASDSDKSTTNGPTSTAAGSPSGAQNPGSDSSTKGDGDNDSESGTNSGSNQPQIYPWMRRMHLGHDVSPNSLRRHHFHLVSGMAIDSASLCRSRTKLLCNVLRNISSPSSFSVPYDNNMASELHTIVCYSRLNYRSVENTAAPHTQLAPQLPTIRLYPHNSPLPTPRVGVLSDHIEAVKMGAHYFQEKKLPILGASGRDVVADDSLLSATADELLAVELRVSFGGTFKCRLPANNVNGMESKRTRTSYTRHQTLELEKEFHFNRYLTRRRRIEIAHALNLTERQIKIWFQNRRMKWKKEHKLAHLAKSQAQKLEIPGAHLAVHHHHLDELGRKS</sequence>
<dbReference type="InterPro" id="IPR009057">
    <property type="entry name" value="Homeodomain-like_sf"/>
</dbReference>
<evidence type="ECO:0000256" key="8">
    <source>
        <dbReference type="SAM" id="MobiDB-lite"/>
    </source>
</evidence>
<dbReference type="InterPro" id="IPR001827">
    <property type="entry name" value="Homeobox_Antennapedia_CS"/>
</dbReference>
<dbReference type="CDD" id="cd00086">
    <property type="entry name" value="homeodomain"/>
    <property type="match status" value="1"/>
</dbReference>
<comment type="caution">
    <text evidence="10">The sequence shown here is derived from an EMBL/GenBank/DDBJ whole genome shotgun (WGS) entry which is preliminary data.</text>
</comment>
<dbReference type="AlphaFoldDB" id="A0AAD9K7W9"/>
<dbReference type="GO" id="GO:0009952">
    <property type="term" value="P:anterior/posterior pattern specification"/>
    <property type="evidence" value="ECO:0007669"/>
    <property type="project" value="TreeGrafter"/>
</dbReference>
<dbReference type="InterPro" id="IPR050609">
    <property type="entry name" value="Antp_homeobox_Deformed_sf"/>
</dbReference>
<dbReference type="PROSITE" id="PS00027">
    <property type="entry name" value="HOMEOBOX_1"/>
    <property type="match status" value="1"/>
</dbReference>
<dbReference type="SUPFAM" id="SSF46689">
    <property type="entry name" value="Homeodomain-like"/>
    <property type="match status" value="1"/>
</dbReference>
<organism evidence="10 11">
    <name type="scientific">Paralvinella palmiformis</name>
    <dbReference type="NCBI Taxonomy" id="53620"/>
    <lineage>
        <taxon>Eukaryota</taxon>
        <taxon>Metazoa</taxon>
        <taxon>Spiralia</taxon>
        <taxon>Lophotrochozoa</taxon>
        <taxon>Annelida</taxon>
        <taxon>Polychaeta</taxon>
        <taxon>Sedentaria</taxon>
        <taxon>Canalipalpata</taxon>
        <taxon>Terebellida</taxon>
        <taxon>Terebelliformia</taxon>
        <taxon>Alvinellidae</taxon>
        <taxon>Paralvinella</taxon>
    </lineage>
</organism>
<evidence type="ECO:0000256" key="2">
    <source>
        <dbReference type="ARBA" id="ARBA00022473"/>
    </source>
</evidence>
<accession>A0AAD9K7W9</accession>
<feature type="region of interest" description="Disordered" evidence="8">
    <location>
        <begin position="16"/>
        <end position="259"/>
    </location>
</feature>
<evidence type="ECO:0000256" key="6">
    <source>
        <dbReference type="PROSITE-ProRule" id="PRU00108"/>
    </source>
</evidence>
<evidence type="ECO:0000313" key="10">
    <source>
        <dbReference type="EMBL" id="KAK2166085.1"/>
    </source>
</evidence>
<dbReference type="EMBL" id="JAODUP010000042">
    <property type="protein sequence ID" value="KAK2166085.1"/>
    <property type="molecule type" value="Genomic_DNA"/>
</dbReference>
<protein>
    <recommendedName>
        <fullName evidence="9">Homeobox domain-containing protein</fullName>
    </recommendedName>
</protein>
<dbReference type="Proteomes" id="UP001208570">
    <property type="component" value="Unassembled WGS sequence"/>
</dbReference>
<evidence type="ECO:0000256" key="5">
    <source>
        <dbReference type="ARBA" id="ARBA00023242"/>
    </source>
</evidence>
<gene>
    <name evidence="10" type="ORF">LSH36_42g04031</name>
</gene>
<evidence type="ECO:0000259" key="9">
    <source>
        <dbReference type="PROSITE" id="PS50071"/>
    </source>
</evidence>
<dbReference type="GO" id="GO:0005654">
    <property type="term" value="C:nucleoplasm"/>
    <property type="evidence" value="ECO:0007669"/>
    <property type="project" value="TreeGrafter"/>
</dbReference>
<evidence type="ECO:0000313" key="11">
    <source>
        <dbReference type="Proteomes" id="UP001208570"/>
    </source>
</evidence>
<keyword evidence="11" id="KW-1185">Reference proteome</keyword>
<feature type="domain" description="Homeobox" evidence="9">
    <location>
        <begin position="445"/>
        <end position="505"/>
    </location>
</feature>
<dbReference type="GO" id="GO:0000981">
    <property type="term" value="F:DNA-binding transcription factor activity, RNA polymerase II-specific"/>
    <property type="evidence" value="ECO:0007669"/>
    <property type="project" value="InterPro"/>
</dbReference>
<dbReference type="Pfam" id="PF00046">
    <property type="entry name" value="Homeodomain"/>
    <property type="match status" value="1"/>
</dbReference>
<keyword evidence="4 6" id="KW-0371">Homeobox</keyword>
<feature type="DNA-binding region" description="Homeobox" evidence="6">
    <location>
        <begin position="447"/>
        <end position="506"/>
    </location>
</feature>
<keyword evidence="3 6" id="KW-0238">DNA-binding</keyword>
<dbReference type="GO" id="GO:0000978">
    <property type="term" value="F:RNA polymerase II cis-regulatory region sequence-specific DNA binding"/>
    <property type="evidence" value="ECO:0007669"/>
    <property type="project" value="TreeGrafter"/>
</dbReference>
<evidence type="ECO:0000256" key="4">
    <source>
        <dbReference type="ARBA" id="ARBA00023155"/>
    </source>
</evidence>
<evidence type="ECO:0000256" key="3">
    <source>
        <dbReference type="ARBA" id="ARBA00023125"/>
    </source>
</evidence>
<feature type="compositionally biased region" description="Low complexity" evidence="8">
    <location>
        <begin position="101"/>
        <end position="124"/>
    </location>
</feature>
<dbReference type="InterPro" id="IPR020479">
    <property type="entry name" value="HD_metazoa"/>
</dbReference>
<dbReference type="PANTHER" id="PTHR45771">
    <property type="entry name" value="HOMEOTIC PROTEIN DEFORMED"/>
    <property type="match status" value="1"/>
</dbReference>
<dbReference type="PROSITE" id="PS50071">
    <property type="entry name" value="HOMEOBOX_2"/>
    <property type="match status" value="1"/>
</dbReference>
<dbReference type="InterPro" id="IPR001356">
    <property type="entry name" value="HD"/>
</dbReference>
<keyword evidence="2" id="KW-0217">Developmental protein</keyword>
<dbReference type="PROSITE" id="PS00032">
    <property type="entry name" value="ANTENNAPEDIA"/>
    <property type="match status" value="1"/>
</dbReference>
<proteinExistence type="predicted"/>
<dbReference type="SMART" id="SM00389">
    <property type="entry name" value="HOX"/>
    <property type="match status" value="1"/>
</dbReference>
<keyword evidence="5 6" id="KW-0539">Nucleus</keyword>
<reference evidence="10" key="1">
    <citation type="journal article" date="2023" name="Mol. Biol. Evol.">
        <title>Third-Generation Sequencing Reveals the Adaptive Role of the Epigenome in Three Deep-Sea Polychaetes.</title>
        <authorList>
            <person name="Perez M."/>
            <person name="Aroh O."/>
            <person name="Sun Y."/>
            <person name="Lan Y."/>
            <person name="Juniper S.K."/>
            <person name="Young C.R."/>
            <person name="Angers B."/>
            <person name="Qian P.Y."/>
        </authorList>
    </citation>
    <scope>NUCLEOTIDE SEQUENCE</scope>
    <source>
        <strain evidence="10">P08H-3</strain>
    </source>
</reference>
<feature type="compositionally biased region" description="Polar residues" evidence="8">
    <location>
        <begin position="248"/>
        <end position="259"/>
    </location>
</feature>
<evidence type="ECO:0000256" key="1">
    <source>
        <dbReference type="ARBA" id="ARBA00004123"/>
    </source>
</evidence>
<feature type="compositionally biased region" description="Polar residues" evidence="8">
    <location>
        <begin position="200"/>
        <end position="240"/>
    </location>
</feature>